<reference evidence="4" key="1">
    <citation type="submission" date="2010-12" db="EMBL/GenBank/DDBJ databases">
        <title>The genome sequence of Filifactor alocis strain ATCC 35896.</title>
        <authorList>
            <consortium name="The Broad Institute Genome Sequencing Platform"/>
            <person name="Ward D."/>
            <person name="Earl A."/>
            <person name="Feldgarden M."/>
            <person name="Young S.K."/>
            <person name="Gargeya S."/>
            <person name="Zeng Q."/>
            <person name="Alvarado L."/>
            <person name="Berlin A."/>
            <person name="Bochicchio J."/>
            <person name="Chapman S.B."/>
            <person name="Chen Z."/>
            <person name="Freedman E."/>
            <person name="Gellesch M."/>
            <person name="Goldberg J."/>
            <person name="Griggs A."/>
            <person name="Gujja S."/>
            <person name="Heilman E."/>
            <person name="Heiman D."/>
            <person name="Howarth C."/>
            <person name="Mehta T."/>
            <person name="Neiman D."/>
            <person name="Pearson M."/>
            <person name="Roberts A."/>
            <person name="Saif S."/>
            <person name="Shea T."/>
            <person name="Shenoy N."/>
            <person name="Sisk P."/>
            <person name="Stolte C."/>
            <person name="Sykes S."/>
            <person name="White J."/>
            <person name="Yandava C."/>
            <person name="Izard J."/>
            <person name="Blanton J.M."/>
            <person name="Baranova O.V."/>
            <person name="Tanner A.C."/>
            <person name="Dewhirst F.E."/>
            <person name="Haas B."/>
            <person name="Nusbaum C."/>
            <person name="Birren B."/>
        </authorList>
    </citation>
    <scope>NUCLEOTIDE SEQUENCE [LARGE SCALE GENOMIC DNA]</scope>
    <source>
        <strain evidence="4">ATCC 35896 / D40 B5</strain>
    </source>
</reference>
<dbReference type="PATRIC" id="fig|546269.5.peg.624"/>
<dbReference type="AlphaFoldDB" id="D6GR37"/>
<dbReference type="PANTHER" id="PTHR30575:SF3">
    <property type="entry name" value="PEPTIDASE M20 DIMERISATION DOMAIN-CONTAINING PROTEIN"/>
    <property type="match status" value="1"/>
</dbReference>
<dbReference type="OrthoDB" id="9776731at2"/>
<evidence type="ECO:0000313" key="4">
    <source>
        <dbReference type="Proteomes" id="UP000007468"/>
    </source>
</evidence>
<dbReference type="SUPFAM" id="SSF53187">
    <property type="entry name" value="Zn-dependent exopeptidases"/>
    <property type="match status" value="1"/>
</dbReference>
<keyword evidence="1" id="KW-0479">Metal-binding</keyword>
<evidence type="ECO:0000313" key="3">
    <source>
        <dbReference type="EMBL" id="EFE28128.1"/>
    </source>
</evidence>
<feature type="binding site" evidence="1">
    <location>
        <position position="198"/>
    </location>
    <ligand>
        <name>Mn(2+)</name>
        <dbReference type="ChEBI" id="CHEBI:29035"/>
        <label>2</label>
    </ligand>
</feature>
<dbReference type="NCBIfam" id="TIGR01891">
    <property type="entry name" value="amidohydrolases"/>
    <property type="match status" value="1"/>
</dbReference>
<feature type="domain" description="Peptidase M20 dimerisation" evidence="2">
    <location>
        <begin position="220"/>
        <end position="310"/>
    </location>
</feature>
<dbReference type="InterPro" id="IPR002933">
    <property type="entry name" value="Peptidase_M20"/>
</dbReference>
<dbReference type="InterPro" id="IPR052030">
    <property type="entry name" value="Peptidase_M20/M20A_hydrolases"/>
</dbReference>
<dbReference type="InterPro" id="IPR036264">
    <property type="entry name" value="Bact_exopeptidase_dim_dom"/>
</dbReference>
<keyword evidence="1" id="KW-0464">Manganese</keyword>
<gene>
    <name evidence="3" type="ordered locus">HMPREF0389_00041</name>
</gene>
<feature type="binding site" evidence="1">
    <location>
        <position position="393"/>
    </location>
    <ligand>
        <name>Mn(2+)</name>
        <dbReference type="ChEBI" id="CHEBI:29035"/>
        <label>2</label>
    </ligand>
</feature>
<dbReference type="Pfam" id="PF07687">
    <property type="entry name" value="M20_dimer"/>
    <property type="match status" value="1"/>
</dbReference>
<dbReference type="SUPFAM" id="SSF55031">
    <property type="entry name" value="Bacterial exopeptidase dimerisation domain"/>
    <property type="match status" value="1"/>
</dbReference>
<comment type="cofactor">
    <cofactor evidence="1">
        <name>Mn(2+)</name>
        <dbReference type="ChEBI" id="CHEBI:29035"/>
    </cofactor>
    <text evidence="1">The Mn(2+) ion enhances activity.</text>
</comment>
<dbReference type="PANTHER" id="PTHR30575">
    <property type="entry name" value="PEPTIDASE M20"/>
    <property type="match status" value="1"/>
</dbReference>
<evidence type="ECO:0000256" key="1">
    <source>
        <dbReference type="PIRSR" id="PIRSR005962-1"/>
    </source>
</evidence>
<feature type="binding site" evidence="1">
    <location>
        <position position="138"/>
    </location>
    <ligand>
        <name>Mn(2+)</name>
        <dbReference type="ChEBI" id="CHEBI:29035"/>
        <label>2</label>
    </ligand>
</feature>
<dbReference type="KEGG" id="faa:HMPREF0389_00041"/>
<keyword evidence="4" id="KW-1185">Reference proteome</keyword>
<evidence type="ECO:0000259" key="2">
    <source>
        <dbReference type="Pfam" id="PF07687"/>
    </source>
</evidence>
<dbReference type="PIRSF" id="PIRSF005962">
    <property type="entry name" value="Pept_M20D_amidohydro"/>
    <property type="match status" value="1"/>
</dbReference>
<dbReference type="GO" id="GO:0046657">
    <property type="term" value="P:folic acid catabolic process"/>
    <property type="evidence" value="ECO:0007669"/>
    <property type="project" value="TreeGrafter"/>
</dbReference>
<dbReference type="InterPro" id="IPR017439">
    <property type="entry name" value="Amidohydrolase"/>
</dbReference>
<dbReference type="GO" id="GO:0046872">
    <property type="term" value="F:metal ion binding"/>
    <property type="evidence" value="ECO:0007669"/>
    <property type="project" value="UniProtKB-KW"/>
</dbReference>
<dbReference type="Pfam" id="PF01546">
    <property type="entry name" value="Peptidase_M20"/>
    <property type="match status" value="1"/>
</dbReference>
<dbReference type="Gene3D" id="3.40.630.10">
    <property type="entry name" value="Zn peptidases"/>
    <property type="match status" value="2"/>
</dbReference>
<dbReference type="Proteomes" id="UP000007468">
    <property type="component" value="Chromosome"/>
</dbReference>
<dbReference type="GO" id="GO:0016805">
    <property type="term" value="F:dipeptidase activity"/>
    <property type="evidence" value="ECO:0007669"/>
    <property type="project" value="TreeGrafter"/>
</dbReference>
<name>D6GR37_FILAD</name>
<protein>
    <submittedName>
        <fullName evidence="3">Amidohydrolase</fullName>
    </submittedName>
</protein>
<organism evidence="3 4">
    <name type="scientific">Filifactor alocis (strain ATCC 35896 / CCUG 47790 / D40 B5)</name>
    <name type="common">Fusobacterium alocis</name>
    <dbReference type="NCBI Taxonomy" id="546269"/>
    <lineage>
        <taxon>Bacteria</taxon>
        <taxon>Bacillati</taxon>
        <taxon>Bacillota</taxon>
        <taxon>Clostridia</taxon>
        <taxon>Peptostreptococcales</taxon>
        <taxon>Filifactoraceae</taxon>
        <taxon>Filifactor</taxon>
    </lineage>
</organism>
<feature type="binding site" evidence="1">
    <location>
        <position position="174"/>
    </location>
    <ligand>
        <name>Mn(2+)</name>
        <dbReference type="ChEBI" id="CHEBI:29035"/>
        <label>2</label>
    </ligand>
</feature>
<feature type="binding site" evidence="1">
    <location>
        <position position="140"/>
    </location>
    <ligand>
        <name>Mn(2+)</name>
        <dbReference type="ChEBI" id="CHEBI:29035"/>
        <label>2</label>
    </ligand>
</feature>
<proteinExistence type="predicted"/>
<sequence>MKQYYDNLIYYRRIFRQMAETGFLEMNTTIELIRLMKSFGFHVRYGREIHGHREGMPLKTELELHASTLNQKEIPFDISDIKLGYTGLIADFDTKKPGPKIAFRFDIDALPIKETAVRDHLPNQLNFRSKDENTCHACGHDAHIAMGIVLGKYISEHYDMLCGSIRIIFQPAEEGVHGAKSMMEKGCVDDVDYMVGCHIGMNEHKDTIGVGTKDFLSTKKFNVTYWGRSAHAANNPEQGRNALLGGASLCLTLNSLIQYSSSNTKLNIGRFLSGQNRNIIAQDCSLEAEVRADHYTTLSDLWERIVQAVQGTALSFGLQYRIDVVGEAPDFKTEHPQFESLVNKTLLQQGFKTDFQPSFNGSEDVTYMLKKVEENGGKSIHFLIGAKLAAPHHNEAFDFNEDSMFLGFSMFTHLFPIIYTDYSSK</sequence>
<dbReference type="RefSeq" id="WP_014262250.1">
    <property type="nucleotide sequence ID" value="NC_016630.1"/>
</dbReference>
<dbReference type="EMBL" id="CP002390">
    <property type="protein sequence ID" value="EFE28128.1"/>
    <property type="molecule type" value="Genomic_DNA"/>
</dbReference>
<accession>D6GR37</accession>
<dbReference type="GO" id="GO:0005737">
    <property type="term" value="C:cytoplasm"/>
    <property type="evidence" value="ECO:0007669"/>
    <property type="project" value="TreeGrafter"/>
</dbReference>
<dbReference type="GO" id="GO:0071713">
    <property type="term" value="F:para-aminobenzoyl-glutamate hydrolase activity"/>
    <property type="evidence" value="ECO:0007669"/>
    <property type="project" value="TreeGrafter"/>
</dbReference>
<dbReference type="eggNOG" id="COG1473">
    <property type="taxonomic scope" value="Bacteria"/>
</dbReference>
<dbReference type="InterPro" id="IPR011650">
    <property type="entry name" value="Peptidase_M20_dimer"/>
</dbReference>